<accession>C5L256</accession>
<gene>
    <name evidence="1" type="ORF">Pmar_PMAR002818</name>
</gene>
<protein>
    <submittedName>
        <fullName evidence="1">Uncharacterized protein</fullName>
    </submittedName>
</protein>
<dbReference type="Proteomes" id="UP000007800">
    <property type="component" value="Unassembled WGS sequence"/>
</dbReference>
<dbReference type="AlphaFoldDB" id="C5L256"/>
<organism evidence="2">
    <name type="scientific">Perkinsus marinus (strain ATCC 50983 / TXsc)</name>
    <dbReference type="NCBI Taxonomy" id="423536"/>
    <lineage>
        <taxon>Eukaryota</taxon>
        <taxon>Sar</taxon>
        <taxon>Alveolata</taxon>
        <taxon>Perkinsozoa</taxon>
        <taxon>Perkinsea</taxon>
        <taxon>Perkinsida</taxon>
        <taxon>Perkinsidae</taxon>
        <taxon>Perkinsus</taxon>
    </lineage>
</organism>
<reference evidence="1 2" key="1">
    <citation type="submission" date="2008-07" db="EMBL/GenBank/DDBJ databases">
        <authorList>
            <person name="El-Sayed N."/>
            <person name="Caler E."/>
            <person name="Inman J."/>
            <person name="Amedeo P."/>
            <person name="Hass B."/>
            <person name="Wortman J."/>
        </authorList>
    </citation>
    <scope>NUCLEOTIDE SEQUENCE [LARGE SCALE GENOMIC DNA]</scope>
    <source>
        <strain evidence="2">ATCC 50983 / TXsc</strain>
    </source>
</reference>
<sequence length="243" mass="26863">MIYGSSIAPSCLEGGMSHVEHGLVPTPDTFPPPLVLTDDGNIDLVLDQLLDVAEPEPDQCSSMDDILDFRADTTSADILPNKYDEYDLPLKSQALTEASAAHPIPVLGIEVIDNGESLRYPSKPVDSILNKSLDSPLTYSGSLGLLGTLLQEPDFFDFHIIPAKNLLVGLISKARAVLDHTWRTPIPTDVQTLICAWVDYLREHPPQAIPRRIHTDHALDIYVDASKTMVAYEVRQFDRPILR</sequence>
<keyword evidence="2" id="KW-1185">Reference proteome</keyword>
<dbReference type="GeneID" id="9065445"/>
<feature type="non-terminal residue" evidence="1">
    <location>
        <position position="243"/>
    </location>
</feature>
<dbReference type="RefSeq" id="XP_002777371.1">
    <property type="nucleotide sequence ID" value="XM_002777325.1"/>
</dbReference>
<name>C5L256_PERM5</name>
<evidence type="ECO:0000313" key="2">
    <source>
        <dbReference type="Proteomes" id="UP000007800"/>
    </source>
</evidence>
<dbReference type="EMBL" id="GG678532">
    <property type="protein sequence ID" value="EER09187.1"/>
    <property type="molecule type" value="Genomic_DNA"/>
</dbReference>
<dbReference type="InParanoid" id="C5L256"/>
<evidence type="ECO:0000313" key="1">
    <source>
        <dbReference type="EMBL" id="EER09187.1"/>
    </source>
</evidence>
<proteinExistence type="predicted"/>